<sequence length="314" mass="35414">MQTSRREFVKCLASTVAALSALSQTFAESKRVKLVQVEGSPISVFSRHLHWLDYSEVAKTAKLIGFDGVDLTVRPKGHVLPENVKTELPKATEAIRREGLEIYEITTAISDANEEAEAILGVMRNLGIRFYRLNWFKYDENLSMQENLKSIKAKVHRIAALNKKYKVHGAYQNHAGAGFGASVWDLFEVLKDFDPDYIGCQFDVCHATVEGVNSWVNDFKIIHPYIKTYNLKDFQWVKKNGKWIDEDVPLGQGNVDFVKFFELVSKYNVKGPVSMHYEYPLGGAESGATAITISKEEVIEAMGNDLGKARKWIS</sequence>
<dbReference type="Pfam" id="PF01261">
    <property type="entry name" value="AP_endonuc_2"/>
    <property type="match status" value="1"/>
</dbReference>
<proteinExistence type="predicted"/>
<dbReference type="InterPro" id="IPR006311">
    <property type="entry name" value="TAT_signal"/>
</dbReference>
<name>A0ABS5VPE8_9BACT</name>
<evidence type="ECO:0000313" key="3">
    <source>
        <dbReference type="Proteomes" id="UP000772618"/>
    </source>
</evidence>
<dbReference type="PROSITE" id="PS51318">
    <property type="entry name" value="TAT"/>
    <property type="match status" value="1"/>
</dbReference>
<comment type="caution">
    <text evidence="2">The sequence shown here is derived from an EMBL/GenBank/DDBJ whole genome shotgun (WGS) entry which is preliminary data.</text>
</comment>
<dbReference type="Gene3D" id="3.20.20.150">
    <property type="entry name" value="Divalent-metal-dependent TIM barrel enzymes"/>
    <property type="match status" value="1"/>
</dbReference>
<evidence type="ECO:0000259" key="1">
    <source>
        <dbReference type="Pfam" id="PF01261"/>
    </source>
</evidence>
<keyword evidence="2" id="KW-0413">Isomerase</keyword>
<dbReference type="InterPro" id="IPR050312">
    <property type="entry name" value="IolE/XylAMocC-like"/>
</dbReference>
<dbReference type="RefSeq" id="WP_254151578.1">
    <property type="nucleotide sequence ID" value="NZ_JAHESD010000002.1"/>
</dbReference>
<protein>
    <submittedName>
        <fullName evidence="2">Sugar phosphate isomerase/epimerase</fullName>
    </submittedName>
</protein>
<dbReference type="PANTHER" id="PTHR12110">
    <property type="entry name" value="HYDROXYPYRUVATE ISOMERASE"/>
    <property type="match status" value="1"/>
</dbReference>
<dbReference type="Proteomes" id="UP000772618">
    <property type="component" value="Unassembled WGS sequence"/>
</dbReference>
<accession>A0ABS5VPE8</accession>
<dbReference type="EMBL" id="JAHESD010000002">
    <property type="protein sequence ID" value="MBT1701881.1"/>
    <property type="molecule type" value="Genomic_DNA"/>
</dbReference>
<dbReference type="GO" id="GO:0016853">
    <property type="term" value="F:isomerase activity"/>
    <property type="evidence" value="ECO:0007669"/>
    <property type="project" value="UniProtKB-KW"/>
</dbReference>
<dbReference type="SUPFAM" id="SSF51658">
    <property type="entry name" value="Xylose isomerase-like"/>
    <property type="match status" value="1"/>
</dbReference>
<dbReference type="InterPro" id="IPR036237">
    <property type="entry name" value="Xyl_isomerase-like_sf"/>
</dbReference>
<dbReference type="PANTHER" id="PTHR12110:SF53">
    <property type="entry name" value="BLR5974 PROTEIN"/>
    <property type="match status" value="1"/>
</dbReference>
<reference evidence="2 3" key="1">
    <citation type="submission" date="2021-05" db="EMBL/GenBank/DDBJ databases">
        <title>A Polyphasic approach of four new species of the genus Ohtaekwangia: Ohtaekwangia histidinii sp. nov., Ohtaekwangia cretensis sp. nov., Ohtaekwangia indiensis sp. nov., Ohtaekwangia reichenbachii sp. nov. from diverse environment.</title>
        <authorList>
            <person name="Octaviana S."/>
        </authorList>
    </citation>
    <scope>NUCLEOTIDE SEQUENCE [LARGE SCALE GENOMIC DNA]</scope>
    <source>
        <strain evidence="2 3">PWU20</strain>
    </source>
</reference>
<feature type="domain" description="Xylose isomerase-like TIM barrel" evidence="1">
    <location>
        <begin position="61"/>
        <end position="280"/>
    </location>
</feature>
<organism evidence="2 3">
    <name type="scientific">Chryseosolibacter indicus</name>
    <dbReference type="NCBI Taxonomy" id="2782351"/>
    <lineage>
        <taxon>Bacteria</taxon>
        <taxon>Pseudomonadati</taxon>
        <taxon>Bacteroidota</taxon>
        <taxon>Cytophagia</taxon>
        <taxon>Cytophagales</taxon>
        <taxon>Chryseotaleaceae</taxon>
        <taxon>Chryseosolibacter</taxon>
    </lineage>
</organism>
<gene>
    <name evidence="2" type="ORF">KK060_01235</name>
</gene>
<keyword evidence="3" id="KW-1185">Reference proteome</keyword>
<dbReference type="InterPro" id="IPR013022">
    <property type="entry name" value="Xyl_isomerase-like_TIM-brl"/>
</dbReference>
<evidence type="ECO:0000313" key="2">
    <source>
        <dbReference type="EMBL" id="MBT1701881.1"/>
    </source>
</evidence>